<evidence type="ECO:0000313" key="4">
    <source>
        <dbReference type="Proteomes" id="UP000012960"/>
    </source>
</evidence>
<feature type="compositionally biased region" description="Pro residues" evidence="1">
    <location>
        <begin position="8"/>
        <end position="24"/>
    </location>
</feature>
<dbReference type="Proteomes" id="UP000012960">
    <property type="component" value="Unplaced"/>
</dbReference>
<organism evidence="3 4">
    <name type="scientific">Musa acuminata subsp. malaccensis</name>
    <name type="common">Wild banana</name>
    <name type="synonym">Musa malaccensis</name>
    <dbReference type="NCBI Taxonomy" id="214687"/>
    <lineage>
        <taxon>Eukaryota</taxon>
        <taxon>Viridiplantae</taxon>
        <taxon>Streptophyta</taxon>
        <taxon>Embryophyta</taxon>
        <taxon>Tracheophyta</taxon>
        <taxon>Spermatophyta</taxon>
        <taxon>Magnoliopsida</taxon>
        <taxon>Liliopsida</taxon>
        <taxon>Zingiberales</taxon>
        <taxon>Musaceae</taxon>
        <taxon>Musa</taxon>
    </lineage>
</organism>
<accession>A0A804KMT0</accession>
<dbReference type="InParanoid" id="A0A804KMT0"/>
<evidence type="ECO:0000313" key="2">
    <source>
        <dbReference type="EMBL" id="CAG1836216.1"/>
    </source>
</evidence>
<feature type="compositionally biased region" description="Low complexity" evidence="1">
    <location>
        <begin position="88"/>
        <end position="102"/>
    </location>
</feature>
<proteinExistence type="predicted"/>
<protein>
    <submittedName>
        <fullName evidence="2">(wild Malaysian banana) hypothetical protein</fullName>
    </submittedName>
</protein>
<reference evidence="2" key="1">
    <citation type="submission" date="2021-03" db="EMBL/GenBank/DDBJ databases">
        <authorList>
            <consortium name="Genoscope - CEA"/>
            <person name="William W."/>
        </authorList>
    </citation>
    <scope>NUCLEOTIDE SEQUENCE</scope>
    <source>
        <strain evidence="2">Doubled-haploid Pahang</strain>
    </source>
</reference>
<dbReference type="EnsemblPlants" id="Ma09_t23220.1">
    <property type="protein sequence ID" value="Ma09_p23220.1"/>
    <property type="gene ID" value="Ma09_g23220"/>
</dbReference>
<gene>
    <name evidence="2" type="ORF">GSMUA_241850.1</name>
</gene>
<evidence type="ECO:0000256" key="1">
    <source>
        <dbReference type="SAM" id="MobiDB-lite"/>
    </source>
</evidence>
<evidence type="ECO:0000313" key="3">
    <source>
        <dbReference type="EnsemblPlants" id="Ma09_p23220.1"/>
    </source>
</evidence>
<sequence>MCQIPNSISPPSPSPIPSPGPDPDPGGEVSRRRCRTSPGGSPAATRLRGRCASSPGRRPRPAPPSPSPPSSSRSSPCSPPLTTITGKLPSSLSSTSPSATSDTLSLLRRSLVYWKSCPELKNLSSCQETYGDLYPKRRSNSRTYVVNFGGHKEGLGAGSQPFGSEMTTLKRKLCRRNWRF</sequence>
<name>A0A804KMT0_MUSAM</name>
<dbReference type="AlphaFoldDB" id="A0A804KMT0"/>
<reference evidence="3" key="2">
    <citation type="submission" date="2021-05" db="UniProtKB">
        <authorList>
            <consortium name="EnsemblPlants"/>
        </authorList>
    </citation>
    <scope>IDENTIFICATION</scope>
    <source>
        <strain evidence="3">subsp. malaccensis</strain>
    </source>
</reference>
<keyword evidence="4" id="KW-1185">Reference proteome</keyword>
<feature type="region of interest" description="Disordered" evidence="1">
    <location>
        <begin position="1"/>
        <end position="102"/>
    </location>
</feature>
<dbReference type="Gramene" id="Ma09_t23220.1">
    <property type="protein sequence ID" value="Ma09_p23220.1"/>
    <property type="gene ID" value="Ma09_g23220"/>
</dbReference>
<dbReference type="EMBL" id="HG996474">
    <property type="protein sequence ID" value="CAG1836216.1"/>
    <property type="molecule type" value="Genomic_DNA"/>
</dbReference>